<sequence>MFTKCSHLFFSLREFLEKGNMEDFNRLKMYFERKEIVVAWFKDNSWLHTLLGDFVMRPLRPACLSSDLSSSHFSSDCVSGLVQRFLETGYRSDFNKIRMKLSEMATLQLQNLVRKSRQLRDSIQQDVMKDDCVYVSDYEERNLMNFFGRDPFSEYGRRRIEVVTLD</sequence>
<dbReference type="EMBL" id="RCHS01002224">
    <property type="protein sequence ID" value="RMX48874.1"/>
    <property type="molecule type" value="Genomic_DNA"/>
</dbReference>
<dbReference type="AlphaFoldDB" id="A0A3M6U5R3"/>
<protein>
    <submittedName>
        <fullName evidence="1">Uncharacterized protein</fullName>
    </submittedName>
</protein>
<keyword evidence="2" id="KW-1185">Reference proteome</keyword>
<name>A0A3M6U5R3_POCDA</name>
<organism evidence="1 2">
    <name type="scientific">Pocillopora damicornis</name>
    <name type="common">Cauliflower coral</name>
    <name type="synonym">Millepora damicornis</name>
    <dbReference type="NCBI Taxonomy" id="46731"/>
    <lineage>
        <taxon>Eukaryota</taxon>
        <taxon>Metazoa</taxon>
        <taxon>Cnidaria</taxon>
        <taxon>Anthozoa</taxon>
        <taxon>Hexacorallia</taxon>
        <taxon>Scleractinia</taxon>
        <taxon>Astrocoeniina</taxon>
        <taxon>Pocilloporidae</taxon>
        <taxon>Pocillopora</taxon>
    </lineage>
</organism>
<comment type="caution">
    <text evidence="1">The sequence shown here is derived from an EMBL/GenBank/DDBJ whole genome shotgun (WGS) entry which is preliminary data.</text>
</comment>
<proteinExistence type="predicted"/>
<dbReference type="STRING" id="46731.A0A3M6U5R3"/>
<accession>A0A3M6U5R3</accession>
<gene>
    <name evidence="1" type="ORF">pdam_00013001</name>
</gene>
<dbReference type="OrthoDB" id="9856535at2759"/>
<evidence type="ECO:0000313" key="1">
    <source>
        <dbReference type="EMBL" id="RMX48874.1"/>
    </source>
</evidence>
<evidence type="ECO:0000313" key="2">
    <source>
        <dbReference type="Proteomes" id="UP000275408"/>
    </source>
</evidence>
<dbReference type="Proteomes" id="UP000275408">
    <property type="component" value="Unassembled WGS sequence"/>
</dbReference>
<reference evidence="1 2" key="1">
    <citation type="journal article" date="2018" name="Sci. Rep.">
        <title>Comparative analysis of the Pocillopora damicornis genome highlights role of immune system in coral evolution.</title>
        <authorList>
            <person name="Cunning R."/>
            <person name="Bay R.A."/>
            <person name="Gillette P."/>
            <person name="Baker A.C."/>
            <person name="Traylor-Knowles N."/>
        </authorList>
    </citation>
    <scope>NUCLEOTIDE SEQUENCE [LARGE SCALE GENOMIC DNA]</scope>
    <source>
        <strain evidence="1">RSMAS</strain>
        <tissue evidence="1">Whole animal</tissue>
    </source>
</reference>